<dbReference type="EMBL" id="LAZR01009402">
    <property type="protein sequence ID" value="KKM72811.1"/>
    <property type="molecule type" value="Genomic_DNA"/>
</dbReference>
<feature type="region of interest" description="Disordered" evidence="1">
    <location>
        <begin position="116"/>
        <end position="152"/>
    </location>
</feature>
<gene>
    <name evidence="4" type="ORF">LCGC14_1416830</name>
    <name evidence="3" type="ORF">LCGC14_3054600</name>
</gene>
<name>A0A0F9KDU9_9ZZZZ</name>
<protein>
    <recommendedName>
        <fullName evidence="2">HNH nuclease domain-containing protein</fullName>
    </recommendedName>
</protein>
<evidence type="ECO:0000256" key="1">
    <source>
        <dbReference type="SAM" id="MobiDB-lite"/>
    </source>
</evidence>
<proteinExistence type="predicted"/>
<dbReference type="Gene3D" id="1.10.10.60">
    <property type="entry name" value="Homeodomain-like"/>
    <property type="match status" value="1"/>
</dbReference>
<dbReference type="InterPro" id="IPR044925">
    <property type="entry name" value="His-Me_finger_sf"/>
</dbReference>
<evidence type="ECO:0000313" key="3">
    <source>
        <dbReference type="EMBL" id="KKK57425.1"/>
    </source>
</evidence>
<dbReference type="EMBL" id="LAZR01064485">
    <property type="protein sequence ID" value="KKK57425.1"/>
    <property type="molecule type" value="Genomic_DNA"/>
</dbReference>
<dbReference type="Gene3D" id="3.90.75.20">
    <property type="match status" value="1"/>
</dbReference>
<organism evidence="4">
    <name type="scientific">marine sediment metagenome</name>
    <dbReference type="NCBI Taxonomy" id="412755"/>
    <lineage>
        <taxon>unclassified sequences</taxon>
        <taxon>metagenomes</taxon>
        <taxon>ecological metagenomes</taxon>
    </lineage>
</organism>
<dbReference type="Pfam" id="PF13392">
    <property type="entry name" value="HNH_3"/>
    <property type="match status" value="1"/>
</dbReference>
<accession>A0A0F9KDU9</accession>
<dbReference type="AlphaFoldDB" id="A0A0F9KDU9"/>
<reference evidence="4" key="1">
    <citation type="journal article" date="2015" name="Nature">
        <title>Complex archaea that bridge the gap between prokaryotes and eukaryotes.</title>
        <authorList>
            <person name="Spang A."/>
            <person name="Saw J.H."/>
            <person name="Jorgensen S.L."/>
            <person name="Zaremba-Niedzwiedzka K."/>
            <person name="Martijn J."/>
            <person name="Lind A.E."/>
            <person name="van Eijk R."/>
            <person name="Schleper C."/>
            <person name="Guy L."/>
            <person name="Ettema T.J."/>
        </authorList>
    </citation>
    <scope>NUCLEOTIDE SEQUENCE</scope>
</reference>
<feature type="domain" description="HNH nuclease" evidence="2">
    <location>
        <begin position="85"/>
        <end position="130"/>
    </location>
</feature>
<comment type="caution">
    <text evidence="4">The sequence shown here is derived from an EMBL/GenBank/DDBJ whole genome shotgun (WGS) entry which is preliminary data.</text>
</comment>
<evidence type="ECO:0000313" key="4">
    <source>
        <dbReference type="EMBL" id="KKM72811.1"/>
    </source>
</evidence>
<sequence>MDRLFWSTQFPRCGGGITEITSGREETKKTIMKKHPYFSSYSVTRSGRVWSHKRACTRGGWIASFPQKSGHLSTTLFESGKSYCCYVHRLVLETFIGSCPNGMECRHLNNNPSDNRLENLKWGTRSENSRDSLRHGTHSGLGKYGEKSSQSKLSDQDRQLIFNIYYNEIYTQRELADRFGVGQTTISRTINR</sequence>
<dbReference type="SUPFAM" id="SSF54060">
    <property type="entry name" value="His-Me finger endonucleases"/>
    <property type="match status" value="1"/>
</dbReference>
<dbReference type="InterPro" id="IPR003615">
    <property type="entry name" value="HNH_nuc"/>
</dbReference>
<evidence type="ECO:0000259" key="2">
    <source>
        <dbReference type="Pfam" id="PF13392"/>
    </source>
</evidence>